<dbReference type="SUPFAM" id="SSF52518">
    <property type="entry name" value="Thiamin diphosphate-binding fold (THDP-binding)"/>
    <property type="match status" value="2"/>
</dbReference>
<keyword evidence="2 3" id="KW-0786">Thiamine pyrophosphate</keyword>
<feature type="domain" description="Thiamine pyrophosphate enzyme central" evidence="4">
    <location>
        <begin position="204"/>
        <end position="337"/>
    </location>
</feature>
<accession>A0A6C0B8Z6</accession>
<dbReference type="GO" id="GO:0050660">
    <property type="term" value="F:flavin adenine dinucleotide binding"/>
    <property type="evidence" value="ECO:0007669"/>
    <property type="project" value="TreeGrafter"/>
</dbReference>
<evidence type="ECO:0000256" key="1">
    <source>
        <dbReference type="ARBA" id="ARBA00007812"/>
    </source>
</evidence>
<evidence type="ECO:0000256" key="3">
    <source>
        <dbReference type="RuleBase" id="RU362132"/>
    </source>
</evidence>
<dbReference type="Pfam" id="PF02776">
    <property type="entry name" value="TPP_enzyme_N"/>
    <property type="match status" value="1"/>
</dbReference>
<reference evidence="7" key="1">
    <citation type="journal article" date="2020" name="Nature">
        <title>Giant virus diversity and host interactions through global metagenomics.</title>
        <authorList>
            <person name="Schulz F."/>
            <person name="Roux S."/>
            <person name="Paez-Espino D."/>
            <person name="Jungbluth S."/>
            <person name="Walsh D.A."/>
            <person name="Denef V.J."/>
            <person name="McMahon K.D."/>
            <person name="Konstantinidis K.T."/>
            <person name="Eloe-Fadrosh E.A."/>
            <person name="Kyrpides N.C."/>
            <person name="Woyke T."/>
        </authorList>
    </citation>
    <scope>NUCLEOTIDE SEQUENCE</scope>
    <source>
        <strain evidence="7">GVMAG-M-3300010158-59</strain>
    </source>
</reference>
<dbReference type="PANTHER" id="PTHR18968:SF142">
    <property type="entry name" value="ACETOLACTATE SYNTHASE"/>
    <property type="match status" value="1"/>
</dbReference>
<dbReference type="GO" id="GO:0003984">
    <property type="term" value="F:acetolactate synthase activity"/>
    <property type="evidence" value="ECO:0007669"/>
    <property type="project" value="TreeGrafter"/>
</dbReference>
<dbReference type="Gene3D" id="3.40.50.970">
    <property type="match status" value="2"/>
</dbReference>
<evidence type="ECO:0000313" key="7">
    <source>
        <dbReference type="EMBL" id="QHS88715.1"/>
    </source>
</evidence>
<feature type="domain" description="Thiamine pyrophosphate enzyme N-terminal TPP-binding" evidence="6">
    <location>
        <begin position="4"/>
        <end position="108"/>
    </location>
</feature>
<dbReference type="CDD" id="cd07035">
    <property type="entry name" value="TPP_PYR_POX_like"/>
    <property type="match status" value="1"/>
</dbReference>
<protein>
    <recommendedName>
        <fullName evidence="8">Thiamine pyrophosphate enzyme</fullName>
    </recommendedName>
</protein>
<comment type="similarity">
    <text evidence="1 3">Belongs to the TPP enzyme family.</text>
</comment>
<dbReference type="PANTHER" id="PTHR18968">
    <property type="entry name" value="THIAMINE PYROPHOSPHATE ENZYMES"/>
    <property type="match status" value="1"/>
</dbReference>
<evidence type="ECO:0000256" key="2">
    <source>
        <dbReference type="ARBA" id="ARBA00023052"/>
    </source>
</evidence>
<dbReference type="GO" id="GO:0030976">
    <property type="term" value="F:thiamine pyrophosphate binding"/>
    <property type="evidence" value="ECO:0007669"/>
    <property type="project" value="InterPro"/>
</dbReference>
<evidence type="ECO:0000259" key="4">
    <source>
        <dbReference type="Pfam" id="PF00205"/>
    </source>
</evidence>
<feature type="domain" description="Thiamine pyrophosphate enzyme TPP-binding" evidence="5">
    <location>
        <begin position="398"/>
        <end position="542"/>
    </location>
</feature>
<dbReference type="GO" id="GO:0009097">
    <property type="term" value="P:isoleucine biosynthetic process"/>
    <property type="evidence" value="ECO:0007669"/>
    <property type="project" value="TreeGrafter"/>
</dbReference>
<evidence type="ECO:0008006" key="8">
    <source>
        <dbReference type="Google" id="ProtNLM"/>
    </source>
</evidence>
<organism evidence="7">
    <name type="scientific">viral metagenome</name>
    <dbReference type="NCBI Taxonomy" id="1070528"/>
    <lineage>
        <taxon>unclassified sequences</taxon>
        <taxon>metagenomes</taxon>
        <taxon>organismal metagenomes</taxon>
    </lineage>
</organism>
<dbReference type="InterPro" id="IPR012001">
    <property type="entry name" value="Thiamin_PyroP_enz_TPP-bd_dom"/>
</dbReference>
<dbReference type="GO" id="GO:0005948">
    <property type="term" value="C:acetolactate synthase complex"/>
    <property type="evidence" value="ECO:0007669"/>
    <property type="project" value="TreeGrafter"/>
</dbReference>
<dbReference type="Pfam" id="PF02775">
    <property type="entry name" value="TPP_enzyme_C"/>
    <property type="match status" value="1"/>
</dbReference>
<dbReference type="EMBL" id="MN739102">
    <property type="protein sequence ID" value="QHS88715.1"/>
    <property type="molecule type" value="Genomic_DNA"/>
</dbReference>
<dbReference type="GO" id="GO:0009099">
    <property type="term" value="P:L-valine biosynthetic process"/>
    <property type="evidence" value="ECO:0007669"/>
    <property type="project" value="TreeGrafter"/>
</dbReference>
<dbReference type="Gene3D" id="3.40.50.1220">
    <property type="entry name" value="TPP-binding domain"/>
    <property type="match status" value="1"/>
</dbReference>
<dbReference type="Pfam" id="PF00205">
    <property type="entry name" value="TPP_enzyme_M"/>
    <property type="match status" value="1"/>
</dbReference>
<dbReference type="InterPro" id="IPR045229">
    <property type="entry name" value="TPP_enz"/>
</dbReference>
<dbReference type="InterPro" id="IPR012000">
    <property type="entry name" value="Thiamin_PyroP_enz_cen_dom"/>
</dbReference>
<sequence length="593" mass="66948">MKIKVSDYIVNFFNKNGIDTLFTITGGFAMHLNDSFGRHSNYKIHYQHHEQACGYSAVGYSKTNSKPCIVCTTAGCAATNAITPCLVAHQDSLPVLFISGQVKSTESIQKINTKNMVLRHYAGADCDIISMVTPVTKYAKEVLNIEEVKDVLIEAFNNLINGRPGPVWLSIPVDIQGLLMEETDIPILKKANIENNFSVNNFENIYELLKKSERPIIIAGNGIKLGNCIEKFKKFLNHYNIPVVVTILATDVIENDNKLFCGKIGLIGDRAGNFAMQNCDLLISLGCRMAQGIVGYREDWFAREAKIVYIDNDQNELEKTNTHYDLKINMDLNNFFDAFYFDAKEYSSWNNKCLHWKNKWQFETPKDLSDANGINPYHFLKQFYYAAPNNKITIASSGSIVTNVWHMVNIKENDKFLHSSQGDMGFELTCAIGAQIAEPEKLVTPILGEGSFQLNIQELQTIVQYKLPLKILLFNNGAYGAIEITQTNFFKAKFGVDYSSGLSFPDSKKIANAYGINYISVRKNEDIENAINTFLSYDEGAIILEIFCCIQGRVPRLNAIKNDDGTFTNRPFEDMDPFLSREEFEKEMIVKIV</sequence>
<proteinExistence type="inferred from homology"/>
<dbReference type="GO" id="GO:0000287">
    <property type="term" value="F:magnesium ion binding"/>
    <property type="evidence" value="ECO:0007669"/>
    <property type="project" value="InterPro"/>
</dbReference>
<dbReference type="AlphaFoldDB" id="A0A6C0B8Z6"/>
<dbReference type="InterPro" id="IPR029061">
    <property type="entry name" value="THDP-binding"/>
</dbReference>
<evidence type="ECO:0000259" key="6">
    <source>
        <dbReference type="Pfam" id="PF02776"/>
    </source>
</evidence>
<dbReference type="InterPro" id="IPR011766">
    <property type="entry name" value="TPP_enzyme_TPP-bd"/>
</dbReference>
<evidence type="ECO:0000259" key="5">
    <source>
        <dbReference type="Pfam" id="PF02775"/>
    </source>
</evidence>
<name>A0A6C0B8Z6_9ZZZZ</name>
<dbReference type="SUPFAM" id="SSF52467">
    <property type="entry name" value="DHS-like NAD/FAD-binding domain"/>
    <property type="match status" value="1"/>
</dbReference>
<dbReference type="InterPro" id="IPR029035">
    <property type="entry name" value="DHS-like_NAD/FAD-binding_dom"/>
</dbReference>